<sequence length="463" mass="52121">MPPKVTPTRFNLTTRSFVTEPILGMVWLPLGIPLVHHVAGDPKRAVTAVCAHSLSTLMEYDEGLKVLELVPRLMELTWGREETDSDPGAPGIFALPGMQRNLRSKNIDDSKCVPGDGLFNLASTHGEGEGYGHFSPAVQTNTPQAAAMIKEVLQILHQLYRLIMPLCISRFEWDMMELHGYENNVVAFGGLEPGPTSVQHNSSSSANNLLCQRNPRQIPLHQLTLKQADNLYTAIGPQGSPHGDFRDDPPWFTLFLLMFRLPKGSDMGAFLWMRGARYLRETDEYILFTSFKAQDIHSGSAPTYVKQLKDAMTSMEEAKALFKMFGAQVRCGYVLYPSMAATAHNTQILYTPSLHFLYTPADPRADKRHYYTSHGNTVLGDQRSHANRLAREGVLALKNFFFQSALGFELNVDGLLQYTTYTDEKGIVQRLDHAPIDIDDDKTYEILSLYRHYFFWWLGVITA</sequence>
<comment type="caution">
    <text evidence="1">The sequence shown here is derived from an EMBL/GenBank/DDBJ whole genome shotgun (WGS) entry which is preliminary data.</text>
</comment>
<dbReference type="Proteomes" id="UP001218218">
    <property type="component" value="Unassembled WGS sequence"/>
</dbReference>
<protein>
    <submittedName>
        <fullName evidence="1">Uncharacterized protein</fullName>
    </submittedName>
</protein>
<dbReference type="EMBL" id="JARIHO010000077">
    <property type="protein sequence ID" value="KAJ7310754.1"/>
    <property type="molecule type" value="Genomic_DNA"/>
</dbReference>
<name>A0AAD7EBT5_9AGAR</name>
<evidence type="ECO:0000313" key="1">
    <source>
        <dbReference type="EMBL" id="KAJ7310754.1"/>
    </source>
</evidence>
<accession>A0AAD7EBT5</accession>
<dbReference type="AlphaFoldDB" id="A0AAD7EBT5"/>
<proteinExistence type="predicted"/>
<keyword evidence="2" id="KW-1185">Reference proteome</keyword>
<reference evidence="1" key="1">
    <citation type="submission" date="2023-03" db="EMBL/GenBank/DDBJ databases">
        <title>Massive genome expansion in bonnet fungi (Mycena s.s.) driven by repeated elements and novel gene families across ecological guilds.</title>
        <authorList>
            <consortium name="Lawrence Berkeley National Laboratory"/>
            <person name="Harder C.B."/>
            <person name="Miyauchi S."/>
            <person name="Viragh M."/>
            <person name="Kuo A."/>
            <person name="Thoen E."/>
            <person name="Andreopoulos B."/>
            <person name="Lu D."/>
            <person name="Skrede I."/>
            <person name="Drula E."/>
            <person name="Henrissat B."/>
            <person name="Morin E."/>
            <person name="Kohler A."/>
            <person name="Barry K."/>
            <person name="LaButti K."/>
            <person name="Morin E."/>
            <person name="Salamov A."/>
            <person name="Lipzen A."/>
            <person name="Mereny Z."/>
            <person name="Hegedus B."/>
            <person name="Baldrian P."/>
            <person name="Stursova M."/>
            <person name="Weitz H."/>
            <person name="Taylor A."/>
            <person name="Grigoriev I.V."/>
            <person name="Nagy L.G."/>
            <person name="Martin F."/>
            <person name="Kauserud H."/>
        </authorList>
    </citation>
    <scope>NUCLEOTIDE SEQUENCE</scope>
    <source>
        <strain evidence="1">CBHHK002</strain>
    </source>
</reference>
<organism evidence="1 2">
    <name type="scientific">Mycena albidolilacea</name>
    <dbReference type="NCBI Taxonomy" id="1033008"/>
    <lineage>
        <taxon>Eukaryota</taxon>
        <taxon>Fungi</taxon>
        <taxon>Dikarya</taxon>
        <taxon>Basidiomycota</taxon>
        <taxon>Agaricomycotina</taxon>
        <taxon>Agaricomycetes</taxon>
        <taxon>Agaricomycetidae</taxon>
        <taxon>Agaricales</taxon>
        <taxon>Marasmiineae</taxon>
        <taxon>Mycenaceae</taxon>
        <taxon>Mycena</taxon>
    </lineage>
</organism>
<evidence type="ECO:0000313" key="2">
    <source>
        <dbReference type="Proteomes" id="UP001218218"/>
    </source>
</evidence>
<gene>
    <name evidence="1" type="ORF">DFH08DRAFT_974167</name>
</gene>